<feature type="active site" description="Cysteine persulfide intermediate" evidence="3">
    <location>
        <position position="110"/>
    </location>
</feature>
<keyword evidence="2 3" id="KW-0501">Molybdenum cofactor biosynthesis</keyword>
<comment type="subcellular location">
    <subcellularLocation>
        <location evidence="3">Cytoplasm</location>
    </subcellularLocation>
</comment>
<dbReference type="SUPFAM" id="SSF53927">
    <property type="entry name" value="Cytidine deaminase-like"/>
    <property type="match status" value="1"/>
</dbReference>
<dbReference type="PIRSF" id="PIRSF015626">
    <property type="entry name" value="FdhD"/>
    <property type="match status" value="1"/>
</dbReference>
<evidence type="ECO:0000256" key="2">
    <source>
        <dbReference type="ARBA" id="ARBA00023150"/>
    </source>
</evidence>
<dbReference type="GO" id="GO:0005737">
    <property type="term" value="C:cytoplasm"/>
    <property type="evidence" value="ECO:0007669"/>
    <property type="project" value="UniProtKB-SubCell"/>
</dbReference>
<proteinExistence type="inferred from homology"/>
<dbReference type="AlphaFoldDB" id="A0A7W6HDS5"/>
<comment type="similarity">
    <text evidence="3">Belongs to the FdhD family.</text>
</comment>
<evidence type="ECO:0000256" key="3">
    <source>
        <dbReference type="HAMAP-Rule" id="MF_00187"/>
    </source>
</evidence>
<dbReference type="PANTHER" id="PTHR30592">
    <property type="entry name" value="FORMATE DEHYDROGENASE"/>
    <property type="match status" value="1"/>
</dbReference>
<dbReference type="HAMAP" id="MF_00187">
    <property type="entry name" value="FdhD"/>
    <property type="match status" value="1"/>
</dbReference>
<accession>A0A7W6HDS5</accession>
<keyword evidence="1 3" id="KW-0963">Cytoplasm</keyword>
<dbReference type="GO" id="GO:0006777">
    <property type="term" value="P:Mo-molybdopterin cofactor biosynthetic process"/>
    <property type="evidence" value="ECO:0007669"/>
    <property type="project" value="UniProtKB-UniRule"/>
</dbReference>
<dbReference type="EMBL" id="JACIEM010000002">
    <property type="protein sequence ID" value="MBB4003147.1"/>
    <property type="molecule type" value="Genomic_DNA"/>
</dbReference>
<dbReference type="InterPro" id="IPR016193">
    <property type="entry name" value="Cytidine_deaminase-like"/>
</dbReference>
<dbReference type="Gene3D" id="3.40.140.10">
    <property type="entry name" value="Cytidine Deaminase, domain 2"/>
    <property type="match status" value="1"/>
</dbReference>
<gene>
    <name evidence="3" type="primary">fdhD</name>
    <name evidence="4" type="ORF">GGR03_002222</name>
</gene>
<protein>
    <recommendedName>
        <fullName evidence="3">Sulfur carrier protein FdhD</fullName>
    </recommendedName>
</protein>
<dbReference type="NCBIfam" id="TIGR00129">
    <property type="entry name" value="fdhD_narQ"/>
    <property type="match status" value="1"/>
</dbReference>
<dbReference type="Pfam" id="PF02634">
    <property type="entry name" value="FdhD-NarQ"/>
    <property type="match status" value="1"/>
</dbReference>
<dbReference type="InterPro" id="IPR003786">
    <property type="entry name" value="FdhD"/>
</dbReference>
<evidence type="ECO:0000256" key="1">
    <source>
        <dbReference type="ARBA" id="ARBA00022490"/>
    </source>
</evidence>
<comment type="caution">
    <text evidence="3">Lacks conserved residue(s) required for the propagation of feature annotation.</text>
</comment>
<reference evidence="4 5" key="1">
    <citation type="submission" date="2020-08" db="EMBL/GenBank/DDBJ databases">
        <title>Genomic Encyclopedia of Type Strains, Phase IV (KMG-IV): sequencing the most valuable type-strain genomes for metagenomic binning, comparative biology and taxonomic classification.</title>
        <authorList>
            <person name="Goeker M."/>
        </authorList>
    </citation>
    <scope>NUCLEOTIDE SEQUENCE [LARGE SCALE GENOMIC DNA]</scope>
    <source>
        <strain evidence="4 5">DSM 103570</strain>
    </source>
</reference>
<dbReference type="RefSeq" id="WP_183207861.1">
    <property type="nucleotide sequence ID" value="NZ_JAAAMM010000002.1"/>
</dbReference>
<dbReference type="Proteomes" id="UP000588647">
    <property type="component" value="Unassembled WGS sequence"/>
</dbReference>
<evidence type="ECO:0000313" key="5">
    <source>
        <dbReference type="Proteomes" id="UP000588647"/>
    </source>
</evidence>
<dbReference type="PANTHER" id="PTHR30592:SF1">
    <property type="entry name" value="SULFUR CARRIER PROTEIN FDHD"/>
    <property type="match status" value="1"/>
</dbReference>
<dbReference type="GO" id="GO:0016783">
    <property type="term" value="F:sulfurtransferase activity"/>
    <property type="evidence" value="ECO:0007669"/>
    <property type="project" value="InterPro"/>
</dbReference>
<comment type="caution">
    <text evidence="4">The sequence shown here is derived from an EMBL/GenBank/DDBJ whole genome shotgun (WGS) entry which is preliminary data.</text>
</comment>
<sequence length="274" mass="28391">MTHSVSRSVGTLAFNGGTFRLDARAVPEETAVAISVGGSTHAVMMATPSHLRELAVGLALNERIVETAAEIERVEIASSDLGVDCRLWLCAARAGEYTVRRRQMTGPVGCGLCGVESLELAQRVLPTVAIRAPQLAPADIEAAIAAMSNAQGLSRLTRAVHAAAFHVTGQGLVVAREDVGRHNALDKVAGHLAEAGIDPATGFLTITSRVSVELIQKAAVMGCGFIAAVSAPTALAIREAEAAGITLVAVVREADFEVFTHPARIAGAPPLPDP</sequence>
<organism evidence="4 5">
    <name type="scientific">Aurantimonas endophytica</name>
    <dbReference type="NCBI Taxonomy" id="1522175"/>
    <lineage>
        <taxon>Bacteria</taxon>
        <taxon>Pseudomonadati</taxon>
        <taxon>Pseudomonadota</taxon>
        <taxon>Alphaproteobacteria</taxon>
        <taxon>Hyphomicrobiales</taxon>
        <taxon>Aurantimonadaceae</taxon>
        <taxon>Aurantimonas</taxon>
    </lineage>
</organism>
<evidence type="ECO:0000313" key="4">
    <source>
        <dbReference type="EMBL" id="MBB4003147.1"/>
    </source>
</evidence>
<name>A0A7W6HDS5_9HYPH</name>
<dbReference type="Gene3D" id="3.10.20.10">
    <property type="match status" value="1"/>
</dbReference>
<dbReference type="GO" id="GO:0097163">
    <property type="term" value="F:sulfur carrier activity"/>
    <property type="evidence" value="ECO:0007669"/>
    <property type="project" value="UniProtKB-UniRule"/>
</dbReference>
<comment type="function">
    <text evidence="3">Required for formate dehydrogenase (FDH) activity. Acts as a sulfur carrier protein that transfers sulfur from IscS to the molybdenum cofactor prior to its insertion into FDH.</text>
</comment>
<keyword evidence="5" id="KW-1185">Reference proteome</keyword>